<keyword evidence="3" id="KW-1185">Reference proteome</keyword>
<keyword evidence="1" id="KW-0732">Signal</keyword>
<proteinExistence type="predicted"/>
<protein>
    <recommendedName>
        <fullName evidence="4">Lipoprotein</fullName>
    </recommendedName>
</protein>
<reference evidence="2 3" key="1">
    <citation type="submission" date="2018-06" db="EMBL/GenBank/DDBJ databases">
        <authorList>
            <consortium name="Pathogen Informatics"/>
            <person name="Doyle S."/>
        </authorList>
    </citation>
    <scope>NUCLEOTIDE SEQUENCE [LARGE SCALE GENOMIC DNA]</scope>
    <source>
        <strain evidence="2 3">NCTC13296</strain>
    </source>
</reference>
<evidence type="ECO:0000313" key="2">
    <source>
        <dbReference type="EMBL" id="SUE14388.1"/>
    </source>
</evidence>
<feature type="signal peptide" evidence="1">
    <location>
        <begin position="1"/>
        <end position="26"/>
    </location>
</feature>
<sequence>MKTRKILASAFLGTALVLVPAGVASASPTVDTAPGIVNVGGGHDDHGNYDHHEHDQYYNRHDKNYDRDHHRDNYWRPDCYWWGPWWVCNHW</sequence>
<dbReference type="EMBL" id="UGVI01000001">
    <property type="protein sequence ID" value="SUE14388.1"/>
    <property type="molecule type" value="Genomic_DNA"/>
</dbReference>
<organism evidence="2 3">
    <name type="scientific">Rhodococcus gordoniae</name>
    <dbReference type="NCBI Taxonomy" id="223392"/>
    <lineage>
        <taxon>Bacteria</taxon>
        <taxon>Bacillati</taxon>
        <taxon>Actinomycetota</taxon>
        <taxon>Actinomycetes</taxon>
        <taxon>Mycobacteriales</taxon>
        <taxon>Nocardiaceae</taxon>
        <taxon>Rhodococcus</taxon>
    </lineage>
</organism>
<evidence type="ECO:0008006" key="4">
    <source>
        <dbReference type="Google" id="ProtNLM"/>
    </source>
</evidence>
<evidence type="ECO:0000313" key="3">
    <source>
        <dbReference type="Proteomes" id="UP000254569"/>
    </source>
</evidence>
<accession>A0A379LYJ2</accession>
<dbReference type="Proteomes" id="UP000254569">
    <property type="component" value="Unassembled WGS sequence"/>
</dbReference>
<gene>
    <name evidence="2" type="ORF">NCTC13296_01228</name>
</gene>
<evidence type="ECO:0000256" key="1">
    <source>
        <dbReference type="SAM" id="SignalP"/>
    </source>
</evidence>
<name>A0A379LYJ2_9NOCA</name>
<dbReference type="AlphaFoldDB" id="A0A379LYJ2"/>
<dbReference type="OrthoDB" id="4485625at2"/>
<feature type="chain" id="PRO_5016838965" description="Lipoprotein" evidence="1">
    <location>
        <begin position="27"/>
        <end position="91"/>
    </location>
</feature>
<dbReference type="RefSeq" id="WP_064062933.1">
    <property type="nucleotide sequence ID" value="NZ_LPZN01000006.1"/>
</dbReference>